<protein>
    <submittedName>
        <fullName evidence="2">Uncharacterized protein</fullName>
    </submittedName>
</protein>
<accession>A0A151IE29</accession>
<evidence type="ECO:0000313" key="3">
    <source>
        <dbReference type="Proteomes" id="UP000078542"/>
    </source>
</evidence>
<keyword evidence="1" id="KW-1133">Transmembrane helix</keyword>
<keyword evidence="1" id="KW-0472">Membrane</keyword>
<dbReference type="Proteomes" id="UP000078542">
    <property type="component" value="Unassembled WGS sequence"/>
</dbReference>
<dbReference type="AlphaFoldDB" id="A0A151IE29"/>
<gene>
    <name evidence="2" type="ORF">ALC62_10319</name>
</gene>
<feature type="transmembrane region" description="Helical" evidence="1">
    <location>
        <begin position="33"/>
        <end position="50"/>
    </location>
</feature>
<reference evidence="2 3" key="1">
    <citation type="submission" date="2016-03" db="EMBL/GenBank/DDBJ databases">
        <title>Cyphomyrmex costatus WGS genome.</title>
        <authorList>
            <person name="Nygaard S."/>
            <person name="Hu H."/>
            <person name="Boomsma J."/>
            <person name="Zhang G."/>
        </authorList>
    </citation>
    <scope>NUCLEOTIDE SEQUENCE [LARGE SCALE GENOMIC DNA]</scope>
    <source>
        <strain evidence="2">MS0001</strain>
        <tissue evidence="2">Whole body</tissue>
    </source>
</reference>
<keyword evidence="3" id="KW-1185">Reference proteome</keyword>
<evidence type="ECO:0000256" key="1">
    <source>
        <dbReference type="SAM" id="Phobius"/>
    </source>
</evidence>
<keyword evidence="1" id="KW-0812">Transmembrane</keyword>
<name>A0A151IE29_9HYME</name>
<organism evidence="2 3">
    <name type="scientific">Cyphomyrmex costatus</name>
    <dbReference type="NCBI Taxonomy" id="456900"/>
    <lineage>
        <taxon>Eukaryota</taxon>
        <taxon>Metazoa</taxon>
        <taxon>Ecdysozoa</taxon>
        <taxon>Arthropoda</taxon>
        <taxon>Hexapoda</taxon>
        <taxon>Insecta</taxon>
        <taxon>Pterygota</taxon>
        <taxon>Neoptera</taxon>
        <taxon>Endopterygota</taxon>
        <taxon>Hymenoptera</taxon>
        <taxon>Apocrita</taxon>
        <taxon>Aculeata</taxon>
        <taxon>Formicoidea</taxon>
        <taxon>Formicidae</taxon>
        <taxon>Myrmicinae</taxon>
        <taxon>Cyphomyrmex</taxon>
    </lineage>
</organism>
<feature type="transmembrane region" description="Helical" evidence="1">
    <location>
        <begin position="56"/>
        <end position="74"/>
    </location>
</feature>
<evidence type="ECO:0000313" key="2">
    <source>
        <dbReference type="EMBL" id="KYM98958.1"/>
    </source>
</evidence>
<proteinExistence type="predicted"/>
<sequence length="124" mass="14675">MLRNLIIRIIIGWIAILFINLTMNIFRDIIRMNILSILGILLDIFWIVLLPTNANHVFTLSALTCGTVLGYTSSRLHRVKERLQELCSDLSENNYNCRNQNRFILVRQRIARAKYHKKYVWILM</sequence>
<dbReference type="EMBL" id="KQ977894">
    <property type="protein sequence ID" value="KYM98958.1"/>
    <property type="molecule type" value="Genomic_DNA"/>
</dbReference>
<feature type="transmembrane region" description="Helical" evidence="1">
    <location>
        <begin position="6"/>
        <end position="26"/>
    </location>
</feature>